<keyword evidence="2" id="KW-1185">Reference proteome</keyword>
<accession>A0A292Q133</accession>
<evidence type="ECO:0000313" key="2">
    <source>
        <dbReference type="Proteomes" id="UP001412239"/>
    </source>
</evidence>
<dbReference type="InterPro" id="IPR051972">
    <property type="entry name" value="Glutamate-rich_WD_repeat"/>
</dbReference>
<evidence type="ECO:0008006" key="3">
    <source>
        <dbReference type="Google" id="ProtNLM"/>
    </source>
</evidence>
<sequence length="144" mass="15166">MGQRATGDNSGKMIISTRKEGITCAGMWSPNERHVFASASLGGTVKITDSCAKTNQHQLSVNVSSSDINVASWCRAVTHLLATGSGDGQPITNSGFWPTEDGIVAVVSTGSTITLWDVSVELGDNESKDTGGMEDILPQLLFVH</sequence>
<dbReference type="GO" id="GO:0042254">
    <property type="term" value="P:ribosome biogenesis"/>
    <property type="evidence" value="ECO:0007669"/>
    <property type="project" value="TreeGrafter"/>
</dbReference>
<dbReference type="InterPro" id="IPR036322">
    <property type="entry name" value="WD40_repeat_dom_sf"/>
</dbReference>
<reference evidence="1" key="1">
    <citation type="submission" date="2015-10" db="EMBL/GenBank/DDBJ databases">
        <authorList>
            <person name="Regsiter A."/>
            <person name="william w."/>
        </authorList>
    </citation>
    <scope>NUCLEOTIDE SEQUENCE</scope>
    <source>
        <strain evidence="1">Montdore</strain>
    </source>
</reference>
<dbReference type="SUPFAM" id="SSF50978">
    <property type="entry name" value="WD40 repeat-like"/>
    <property type="match status" value="1"/>
</dbReference>
<name>A0A292Q133_9PEZI</name>
<dbReference type="Gene3D" id="2.130.10.10">
    <property type="entry name" value="YVTN repeat-like/Quinoprotein amine dehydrogenase"/>
    <property type="match status" value="1"/>
</dbReference>
<dbReference type="Proteomes" id="UP001412239">
    <property type="component" value="Unassembled WGS sequence"/>
</dbReference>
<protein>
    <recommendedName>
        <fullName evidence="3">Anaphase-promoting complex subunit 4 WD40 domain-containing protein</fullName>
    </recommendedName>
</protein>
<proteinExistence type="predicted"/>
<dbReference type="PANTHER" id="PTHR45903:SF1">
    <property type="entry name" value="GLUTAMATE-RICH WD REPEAT-CONTAINING PROTEIN 1"/>
    <property type="match status" value="1"/>
</dbReference>
<organism evidence="1 2">
    <name type="scientific">Tuber aestivum</name>
    <name type="common">summer truffle</name>
    <dbReference type="NCBI Taxonomy" id="59557"/>
    <lineage>
        <taxon>Eukaryota</taxon>
        <taxon>Fungi</taxon>
        <taxon>Dikarya</taxon>
        <taxon>Ascomycota</taxon>
        <taxon>Pezizomycotina</taxon>
        <taxon>Pezizomycetes</taxon>
        <taxon>Pezizales</taxon>
        <taxon>Tuberaceae</taxon>
        <taxon>Tuber</taxon>
    </lineage>
</organism>
<dbReference type="InterPro" id="IPR015943">
    <property type="entry name" value="WD40/YVTN_repeat-like_dom_sf"/>
</dbReference>
<dbReference type="AlphaFoldDB" id="A0A292Q133"/>
<dbReference type="GO" id="GO:0005730">
    <property type="term" value="C:nucleolus"/>
    <property type="evidence" value="ECO:0007669"/>
    <property type="project" value="TreeGrafter"/>
</dbReference>
<dbReference type="EMBL" id="LN890993">
    <property type="protein sequence ID" value="CUS12377.1"/>
    <property type="molecule type" value="Genomic_DNA"/>
</dbReference>
<dbReference type="PANTHER" id="PTHR45903">
    <property type="entry name" value="GLUTAMATE-RICH WD REPEAT-CONTAINING PROTEIN 1"/>
    <property type="match status" value="1"/>
</dbReference>
<gene>
    <name evidence="1" type="ORF">GSTUAT00003511001</name>
</gene>
<evidence type="ECO:0000313" key="1">
    <source>
        <dbReference type="EMBL" id="CUS12377.1"/>
    </source>
</evidence>